<reference evidence="3 4" key="1">
    <citation type="journal article" date="2010" name="Proc. Natl. Acad. Sci. U.S.A.">
        <title>Insights into evolution of multicellular fungi from the assembled chromosomes of the mushroom Coprinopsis cinerea (Coprinus cinereus).</title>
        <authorList>
            <person name="Stajich J.E."/>
            <person name="Wilke S.K."/>
            <person name="Ahren D."/>
            <person name="Au C.H."/>
            <person name="Birren B.W."/>
            <person name="Borodovsky M."/>
            <person name="Burns C."/>
            <person name="Canback B."/>
            <person name="Casselton L.A."/>
            <person name="Cheng C.K."/>
            <person name="Deng J."/>
            <person name="Dietrich F.S."/>
            <person name="Fargo D.C."/>
            <person name="Farman M.L."/>
            <person name="Gathman A.C."/>
            <person name="Goldberg J."/>
            <person name="Guigo R."/>
            <person name="Hoegger P.J."/>
            <person name="Hooker J.B."/>
            <person name="Huggins A."/>
            <person name="James T.Y."/>
            <person name="Kamada T."/>
            <person name="Kilaru S."/>
            <person name="Kodira C."/>
            <person name="Kues U."/>
            <person name="Kupfer D."/>
            <person name="Kwan H.S."/>
            <person name="Lomsadze A."/>
            <person name="Li W."/>
            <person name="Lilly W.W."/>
            <person name="Ma L.J."/>
            <person name="Mackey A.J."/>
            <person name="Manning G."/>
            <person name="Martin F."/>
            <person name="Muraguchi H."/>
            <person name="Natvig D.O."/>
            <person name="Palmerini H."/>
            <person name="Ramesh M.A."/>
            <person name="Rehmeyer C.J."/>
            <person name="Roe B.A."/>
            <person name="Shenoy N."/>
            <person name="Stanke M."/>
            <person name="Ter-Hovhannisyan V."/>
            <person name="Tunlid A."/>
            <person name="Velagapudi R."/>
            <person name="Vision T.J."/>
            <person name="Zeng Q."/>
            <person name="Zolan M.E."/>
            <person name="Pukkila P.J."/>
        </authorList>
    </citation>
    <scope>NUCLEOTIDE SEQUENCE [LARGE SCALE GENOMIC DNA]</scope>
    <source>
        <strain evidence="4">Okayama-7 / 130 / ATCC MYA-4618 / FGSC 9003</strain>
    </source>
</reference>
<proteinExistence type="predicted"/>
<dbReference type="AlphaFoldDB" id="A8NWJ1"/>
<feature type="region of interest" description="Disordered" evidence="1">
    <location>
        <begin position="339"/>
        <end position="358"/>
    </location>
</feature>
<dbReference type="GeneID" id="6013459"/>
<dbReference type="EMBL" id="AACS02000005">
    <property type="protein sequence ID" value="EAU84522.1"/>
    <property type="molecule type" value="Genomic_DNA"/>
</dbReference>
<dbReference type="OrthoDB" id="2962799at2759"/>
<feature type="transmembrane region" description="Helical" evidence="2">
    <location>
        <begin position="65"/>
        <end position="87"/>
    </location>
</feature>
<organism evidence="3 4">
    <name type="scientific">Coprinopsis cinerea (strain Okayama-7 / 130 / ATCC MYA-4618 / FGSC 9003)</name>
    <name type="common">Inky cap fungus</name>
    <name type="synonym">Hormographiella aspergillata</name>
    <dbReference type="NCBI Taxonomy" id="240176"/>
    <lineage>
        <taxon>Eukaryota</taxon>
        <taxon>Fungi</taxon>
        <taxon>Dikarya</taxon>
        <taxon>Basidiomycota</taxon>
        <taxon>Agaricomycotina</taxon>
        <taxon>Agaricomycetes</taxon>
        <taxon>Agaricomycetidae</taxon>
        <taxon>Agaricales</taxon>
        <taxon>Agaricineae</taxon>
        <taxon>Psathyrellaceae</taxon>
        <taxon>Coprinopsis</taxon>
    </lineage>
</organism>
<dbReference type="OMA" id="DWWRLSH"/>
<dbReference type="KEGG" id="cci:CC1G_00041"/>
<comment type="caution">
    <text evidence="3">The sequence shown here is derived from an EMBL/GenBank/DDBJ whole genome shotgun (WGS) entry which is preliminary data.</text>
</comment>
<gene>
    <name evidence="3" type="ORF">CC1G_00041</name>
</gene>
<evidence type="ECO:0000313" key="3">
    <source>
        <dbReference type="EMBL" id="EAU84522.1"/>
    </source>
</evidence>
<feature type="region of interest" description="Disordered" evidence="1">
    <location>
        <begin position="373"/>
        <end position="408"/>
    </location>
</feature>
<dbReference type="Proteomes" id="UP000001861">
    <property type="component" value="Unassembled WGS sequence"/>
</dbReference>
<sequence>MMTTYPWRRAISQARSFVQRNTPSKPDNAPHVHVEARRNVISARAAAVQGARSNPKISPEDATSIALGVTFSVLVLALIGLACWYFLIRKPKNPKDVEAQTTEKRNWWMVGDSKGEKGTLSEWWRKSYAVPDRVEPPPSAGPRTSLQRLRSVLTRKGALRGVGKKNSVDEEQPPATPQMKKLTSPTMTIVLPMQTEVKPRYPSILERGYRVPLYPIQSLPNDNAPPRSLTSPAPPPPPPHPITVAERTLNTRRKVSVPPRALKISNGRPLISLAERKMGLPRSPATRRRGAGQAIGQFKHPFIPLKDSDTDIPTISAPMPSTENAETNPKLGYAYSMSRPRNAPVAPAGPRVSTRSSRATRRVPVPIFIQSPNVRPLMPATPRHLREETKVFPPGQSPSVPRPAPTPI</sequence>
<evidence type="ECO:0000256" key="1">
    <source>
        <dbReference type="SAM" id="MobiDB-lite"/>
    </source>
</evidence>
<keyword evidence="4" id="KW-1185">Reference proteome</keyword>
<feature type="compositionally biased region" description="Pro residues" evidence="1">
    <location>
        <begin position="232"/>
        <end position="241"/>
    </location>
</feature>
<keyword evidence="2" id="KW-0472">Membrane</keyword>
<accession>A8NWJ1</accession>
<feature type="region of interest" description="Disordered" evidence="1">
    <location>
        <begin position="159"/>
        <end position="180"/>
    </location>
</feature>
<feature type="region of interest" description="Disordered" evidence="1">
    <location>
        <begin position="216"/>
        <end position="241"/>
    </location>
</feature>
<dbReference type="VEuPathDB" id="FungiDB:CC1G_00041"/>
<dbReference type="InParanoid" id="A8NWJ1"/>
<keyword evidence="2" id="KW-0812">Transmembrane</keyword>
<keyword evidence="2" id="KW-1133">Transmembrane helix</keyword>
<protein>
    <submittedName>
        <fullName evidence="3">Uncharacterized protein</fullName>
    </submittedName>
</protein>
<evidence type="ECO:0000256" key="2">
    <source>
        <dbReference type="SAM" id="Phobius"/>
    </source>
</evidence>
<dbReference type="RefSeq" id="XP_001836905.1">
    <property type="nucleotide sequence ID" value="XM_001836853.2"/>
</dbReference>
<name>A8NWJ1_COPC7</name>
<evidence type="ECO:0000313" key="4">
    <source>
        <dbReference type="Proteomes" id="UP000001861"/>
    </source>
</evidence>